<dbReference type="EMBL" id="JAKIJS010000001">
    <property type="protein sequence ID" value="MCF6136130.1"/>
    <property type="molecule type" value="Genomic_DNA"/>
</dbReference>
<organism evidence="2 3">
    <name type="scientific">Pseudalkalibacillus berkeleyi</name>
    <dbReference type="NCBI Taxonomy" id="1069813"/>
    <lineage>
        <taxon>Bacteria</taxon>
        <taxon>Bacillati</taxon>
        <taxon>Bacillota</taxon>
        <taxon>Bacilli</taxon>
        <taxon>Bacillales</taxon>
        <taxon>Fictibacillaceae</taxon>
        <taxon>Pseudalkalibacillus</taxon>
    </lineage>
</organism>
<evidence type="ECO:0000259" key="1">
    <source>
        <dbReference type="PROSITE" id="PS51186"/>
    </source>
</evidence>
<accession>A0ABS9GX10</accession>
<proteinExistence type="predicted"/>
<dbReference type="CDD" id="cd04301">
    <property type="entry name" value="NAT_SF"/>
    <property type="match status" value="1"/>
</dbReference>
<dbReference type="RefSeq" id="WP_236330301.1">
    <property type="nucleotide sequence ID" value="NZ_JAKIJS010000001.1"/>
</dbReference>
<dbReference type="Gene3D" id="3.40.630.30">
    <property type="match status" value="1"/>
</dbReference>
<dbReference type="Proteomes" id="UP001649381">
    <property type="component" value="Unassembled WGS sequence"/>
</dbReference>
<name>A0ABS9GX10_9BACL</name>
<feature type="domain" description="N-acetyltransferase" evidence="1">
    <location>
        <begin position="3"/>
        <end position="166"/>
    </location>
</feature>
<evidence type="ECO:0000313" key="2">
    <source>
        <dbReference type="EMBL" id="MCF6136130.1"/>
    </source>
</evidence>
<reference evidence="2 3" key="1">
    <citation type="submission" date="2022-01" db="EMBL/GenBank/DDBJ databases">
        <title>Alkalihalobacillus sp. EGI L200015, a novel bacterium isolated from a salt lake sediment.</title>
        <authorList>
            <person name="Gao L."/>
            <person name="Fang B.-Z."/>
            <person name="Li W.-J."/>
        </authorList>
    </citation>
    <scope>NUCLEOTIDE SEQUENCE [LARGE SCALE GENOMIC DNA]</scope>
    <source>
        <strain evidence="2 3">KCTC 12718</strain>
    </source>
</reference>
<dbReference type="PANTHER" id="PTHR43072">
    <property type="entry name" value="N-ACETYLTRANSFERASE"/>
    <property type="match status" value="1"/>
</dbReference>
<gene>
    <name evidence="2" type="ORF">L2716_00220</name>
</gene>
<dbReference type="Pfam" id="PF13420">
    <property type="entry name" value="Acetyltransf_4"/>
    <property type="match status" value="1"/>
</dbReference>
<keyword evidence="3" id="KW-1185">Reference proteome</keyword>
<dbReference type="PANTHER" id="PTHR43072:SF36">
    <property type="entry name" value="RIBOSOMAL-PROTEIN-ALANINE ACETYLTRANSFERASE"/>
    <property type="match status" value="1"/>
</dbReference>
<dbReference type="PROSITE" id="PS51186">
    <property type="entry name" value="GNAT"/>
    <property type="match status" value="1"/>
</dbReference>
<sequence length="166" mass="19323">MNIRIRHANKNDLSAMLEIYNEVVLNSPATFDLVEQSLESREQWFKQFDEQYPIIVAEQAEEILGYSCLTKFRPKPAYASTVEDSIYIKSKARGHGVGSMLLEKLINEAKKNNHHSIIAVIANDERSSVQLHEKFGYEKTGLIKEAGYKFDRWHDIHFYQLILEYK</sequence>
<dbReference type="InterPro" id="IPR016181">
    <property type="entry name" value="Acyl_CoA_acyltransferase"/>
</dbReference>
<protein>
    <submittedName>
        <fullName evidence="2">N-acetyltransferase family protein</fullName>
    </submittedName>
</protein>
<comment type="caution">
    <text evidence="2">The sequence shown here is derived from an EMBL/GenBank/DDBJ whole genome shotgun (WGS) entry which is preliminary data.</text>
</comment>
<evidence type="ECO:0000313" key="3">
    <source>
        <dbReference type="Proteomes" id="UP001649381"/>
    </source>
</evidence>
<dbReference type="SUPFAM" id="SSF55729">
    <property type="entry name" value="Acyl-CoA N-acyltransferases (Nat)"/>
    <property type="match status" value="1"/>
</dbReference>
<dbReference type="InterPro" id="IPR000182">
    <property type="entry name" value="GNAT_dom"/>
</dbReference>